<protein>
    <submittedName>
        <fullName evidence="2">Uncharacterized protein</fullName>
    </submittedName>
</protein>
<keyword evidence="3" id="KW-1185">Reference proteome</keyword>
<proteinExistence type="predicted"/>
<gene>
    <name evidence="2" type="ORF">OEA41_008591</name>
</gene>
<dbReference type="InterPro" id="IPR016084">
    <property type="entry name" value="Haem_Oase-like_multi-hlx"/>
</dbReference>
<name>A0AAD9Z4B1_9LECA</name>
<dbReference type="Pfam" id="PF14518">
    <property type="entry name" value="Haem_oxygenas_2"/>
    <property type="match status" value="1"/>
</dbReference>
<dbReference type="AlphaFoldDB" id="A0AAD9Z4B1"/>
<dbReference type="EMBL" id="JASNWA010000009">
    <property type="protein sequence ID" value="KAK3169208.1"/>
    <property type="molecule type" value="Genomic_DNA"/>
</dbReference>
<evidence type="ECO:0000256" key="1">
    <source>
        <dbReference type="SAM" id="SignalP"/>
    </source>
</evidence>
<keyword evidence="1" id="KW-0732">Signal</keyword>
<dbReference type="Gene3D" id="1.20.910.10">
    <property type="entry name" value="Heme oxygenase-like"/>
    <property type="match status" value="1"/>
</dbReference>
<organism evidence="2 3">
    <name type="scientific">Lepraria neglecta</name>
    <dbReference type="NCBI Taxonomy" id="209136"/>
    <lineage>
        <taxon>Eukaryota</taxon>
        <taxon>Fungi</taxon>
        <taxon>Dikarya</taxon>
        <taxon>Ascomycota</taxon>
        <taxon>Pezizomycotina</taxon>
        <taxon>Lecanoromycetes</taxon>
        <taxon>OSLEUM clade</taxon>
        <taxon>Lecanoromycetidae</taxon>
        <taxon>Lecanorales</taxon>
        <taxon>Lecanorineae</taxon>
        <taxon>Stereocaulaceae</taxon>
        <taxon>Lepraria</taxon>
    </lineage>
</organism>
<feature type="chain" id="PRO_5041945539" evidence="1">
    <location>
        <begin position="20"/>
        <end position="745"/>
    </location>
</feature>
<evidence type="ECO:0000313" key="3">
    <source>
        <dbReference type="Proteomes" id="UP001276659"/>
    </source>
</evidence>
<dbReference type="Proteomes" id="UP001276659">
    <property type="component" value="Unassembled WGS sequence"/>
</dbReference>
<reference evidence="2" key="1">
    <citation type="submission" date="2022-11" db="EMBL/GenBank/DDBJ databases">
        <title>Chromosomal genome sequence assembly and mating type (MAT) locus characterization of the leprose asexual lichenized fungus Lepraria neglecta (Nyl.) Erichsen.</title>
        <authorList>
            <person name="Allen J.L."/>
            <person name="Pfeffer B."/>
        </authorList>
    </citation>
    <scope>NUCLEOTIDE SEQUENCE</scope>
    <source>
        <strain evidence="2">Allen 5258</strain>
    </source>
</reference>
<feature type="signal peptide" evidence="1">
    <location>
        <begin position="1"/>
        <end position="19"/>
    </location>
</feature>
<accession>A0AAD9Z4B1</accession>
<sequence length="745" mass="84441">MLSIFVALLIAFLVCYATALLSLRKPNGKQPLLAKFIAAGERYTAPKQPSKIVSTDSRIIDSKPPVRLDHEDASPEMSAHKDMYYKLHNLEEFPDLLPRARNQLIAFFAETLDTASKERPDDSILRLNAYSREELTSFMRDQDEKVNQQWEDYVARRKKGGHMELFKDKDEARWWLKQIAPVKYVDGAWLGYVNKITLPFALRPVIKNSWQVLSEELGDGDLDKNHAHVYRELMKSVTLDLPAGDTADFIHPRYGMNEPAVWKAALAQLLISLIPHEFFPEILGFNMHFEALTLETLKASRELKEVDLDPYYFMLHVSIDNADSGHTAIAQQAVCMYIEHIHRAEGATAAQQAWRRVQVGYTLSDGLSGKAICPSMRKPAVDSFPRNELEAEVIKIFKAKALVGHKIHSHSDIKIGGKKLLDWLDPAYLDSKQWQMDFLHNFSRSKSWVYRGDSSKSRFVKELSWEGRMFGAFTKTETDAVKKWIDMMPSSRPQHYWDFTGREDDLTSPTDSRIDLSLNYPNSQSLKALENLSSAAVSSRLELPAAPFGLKFGVNEMPDPAKFLPLWFTHPCLLETFISIPWKTTSPFACSIVRILRAQAGFDNEFGVVAGMDEANKTDNLGLVEIGQELLRKWGFPEVGSLNEVLEKWGSQSAATMAQLAMRPLTNKGLLIGMAMAFTSLHGELASSNLLCQGSKDALSNITRRETENLEECLKELDESKRRHCSRGYWFAATQLKSCFGEFKR</sequence>
<comment type="caution">
    <text evidence="2">The sequence shown here is derived from an EMBL/GenBank/DDBJ whole genome shotgun (WGS) entry which is preliminary data.</text>
</comment>
<evidence type="ECO:0000313" key="2">
    <source>
        <dbReference type="EMBL" id="KAK3169208.1"/>
    </source>
</evidence>
<dbReference type="SMART" id="SM01236">
    <property type="entry name" value="Haem_oxygenase_2"/>
    <property type="match status" value="1"/>
</dbReference>